<dbReference type="InterPro" id="IPR002575">
    <property type="entry name" value="Aminoglycoside_PTrfase"/>
</dbReference>
<dbReference type="RefSeq" id="WP_091736513.1">
    <property type="nucleotide sequence ID" value="NZ_FNNQ01000003.1"/>
</dbReference>
<sequence length="308" mass="34896">MQGTLSKVGRWVADSLGCSPDNIRLSPLNGATSSWLYRVSKRGQESGGLGWVLRLFTNESWLREQPDLALREEEALKQATSLPINTPKFIANDPTGVICGFSAILMTELPGYVQLKPRDEKKWLTELAKTLATIHQSMELTSFPWKYDPWFDPAQPSSFSWSRHSIEWDRLSSILAERKQGTLTFIHRDFHPANVLWEGEKVSGVVDWVNACLGPAEADVAHCRLNLALLRGIDAAESFLRAYQQEAGISYDPWWDMNGMASWFEEPPRVYKGWPAFGVHDLTGEIVQERAEHFLEVTLGKMVHRIEP</sequence>
<evidence type="ECO:0000259" key="1">
    <source>
        <dbReference type="Pfam" id="PF01636"/>
    </source>
</evidence>
<protein>
    <submittedName>
        <fullName evidence="2">Phosphotransferase enzyme family protein</fullName>
    </submittedName>
</protein>
<organism evidence="2 3">
    <name type="scientific">Marininema mesophilum</name>
    <dbReference type="NCBI Taxonomy" id="1048340"/>
    <lineage>
        <taxon>Bacteria</taxon>
        <taxon>Bacillati</taxon>
        <taxon>Bacillota</taxon>
        <taxon>Bacilli</taxon>
        <taxon>Bacillales</taxon>
        <taxon>Thermoactinomycetaceae</taxon>
        <taxon>Marininema</taxon>
    </lineage>
</organism>
<keyword evidence="2" id="KW-0808">Transferase</keyword>
<dbReference type="PANTHER" id="PTHR21310">
    <property type="entry name" value="AMINOGLYCOSIDE PHOSPHOTRANSFERASE-RELATED-RELATED"/>
    <property type="match status" value="1"/>
</dbReference>
<dbReference type="OrthoDB" id="334783at2"/>
<reference evidence="2 3" key="1">
    <citation type="submission" date="2016-10" db="EMBL/GenBank/DDBJ databases">
        <authorList>
            <person name="de Groot N.N."/>
        </authorList>
    </citation>
    <scope>NUCLEOTIDE SEQUENCE [LARGE SCALE GENOMIC DNA]</scope>
    <source>
        <strain evidence="2 3">DSM 45610</strain>
    </source>
</reference>
<evidence type="ECO:0000313" key="3">
    <source>
        <dbReference type="Proteomes" id="UP000198534"/>
    </source>
</evidence>
<keyword evidence="3" id="KW-1185">Reference proteome</keyword>
<evidence type="ECO:0000313" key="2">
    <source>
        <dbReference type="EMBL" id="SDW40996.1"/>
    </source>
</evidence>
<gene>
    <name evidence="2" type="ORF">SAMN05444487_10379</name>
</gene>
<accession>A0A1H2TAM1</accession>
<dbReference type="Gene3D" id="3.90.1200.10">
    <property type="match status" value="1"/>
</dbReference>
<feature type="domain" description="Aminoglycoside phosphotransferase" evidence="1">
    <location>
        <begin position="36"/>
        <end position="246"/>
    </location>
</feature>
<dbReference type="Pfam" id="PF01636">
    <property type="entry name" value="APH"/>
    <property type="match status" value="1"/>
</dbReference>
<dbReference type="SUPFAM" id="SSF56112">
    <property type="entry name" value="Protein kinase-like (PK-like)"/>
    <property type="match status" value="1"/>
</dbReference>
<proteinExistence type="predicted"/>
<dbReference type="InterPro" id="IPR051678">
    <property type="entry name" value="AGP_Transferase"/>
</dbReference>
<dbReference type="EMBL" id="FNNQ01000003">
    <property type="protein sequence ID" value="SDW40996.1"/>
    <property type="molecule type" value="Genomic_DNA"/>
</dbReference>
<name>A0A1H2TAM1_9BACL</name>
<dbReference type="GO" id="GO:0016740">
    <property type="term" value="F:transferase activity"/>
    <property type="evidence" value="ECO:0007669"/>
    <property type="project" value="UniProtKB-KW"/>
</dbReference>
<dbReference type="Proteomes" id="UP000198534">
    <property type="component" value="Unassembled WGS sequence"/>
</dbReference>
<dbReference type="STRING" id="1048340.SAMN05444487_10379"/>
<dbReference type="AlphaFoldDB" id="A0A1H2TAM1"/>
<dbReference type="InterPro" id="IPR011009">
    <property type="entry name" value="Kinase-like_dom_sf"/>
</dbReference>